<dbReference type="AlphaFoldDB" id="A0A1T3NSK2"/>
<evidence type="ECO:0000259" key="4">
    <source>
        <dbReference type="PROSITE" id="PS51186"/>
    </source>
</evidence>
<evidence type="ECO:0000256" key="2">
    <source>
        <dbReference type="ARBA" id="ARBA00023315"/>
    </source>
</evidence>
<proteinExistence type="predicted"/>
<dbReference type="EMBL" id="MWQN01000001">
    <property type="protein sequence ID" value="OPC79883.1"/>
    <property type="molecule type" value="Genomic_DNA"/>
</dbReference>
<dbReference type="GO" id="GO:0016747">
    <property type="term" value="F:acyltransferase activity, transferring groups other than amino-acyl groups"/>
    <property type="evidence" value="ECO:0007669"/>
    <property type="project" value="InterPro"/>
</dbReference>
<gene>
    <name evidence="5" type="ORF">B4N89_02035</name>
</gene>
<name>A0A1T3NSK2_9ACTN</name>
<dbReference type="SUPFAM" id="SSF55729">
    <property type="entry name" value="Acyl-CoA N-acyltransferases (Nat)"/>
    <property type="match status" value="1"/>
</dbReference>
<dbReference type="InterPro" id="IPR050680">
    <property type="entry name" value="YpeA/RimI_acetyltransf"/>
</dbReference>
<dbReference type="RefSeq" id="WP_078974151.1">
    <property type="nucleotide sequence ID" value="NZ_MWQN01000001.1"/>
</dbReference>
<feature type="region of interest" description="Disordered" evidence="3">
    <location>
        <begin position="1"/>
        <end position="35"/>
    </location>
</feature>
<keyword evidence="2" id="KW-0012">Acyltransferase</keyword>
<keyword evidence="6" id="KW-1185">Reference proteome</keyword>
<evidence type="ECO:0000313" key="6">
    <source>
        <dbReference type="Proteomes" id="UP000190037"/>
    </source>
</evidence>
<dbReference type="InterPro" id="IPR016181">
    <property type="entry name" value="Acyl_CoA_acyltransferase"/>
</dbReference>
<feature type="compositionally biased region" description="Basic and acidic residues" evidence="3">
    <location>
        <begin position="1"/>
        <end position="22"/>
    </location>
</feature>
<dbReference type="InterPro" id="IPR000182">
    <property type="entry name" value="GNAT_dom"/>
</dbReference>
<dbReference type="Gene3D" id="3.40.630.30">
    <property type="match status" value="1"/>
</dbReference>
<dbReference type="Proteomes" id="UP000190037">
    <property type="component" value="Unassembled WGS sequence"/>
</dbReference>
<organism evidence="5 6">
    <name type="scientific">Embleya scabrispora</name>
    <dbReference type="NCBI Taxonomy" id="159449"/>
    <lineage>
        <taxon>Bacteria</taxon>
        <taxon>Bacillati</taxon>
        <taxon>Actinomycetota</taxon>
        <taxon>Actinomycetes</taxon>
        <taxon>Kitasatosporales</taxon>
        <taxon>Streptomycetaceae</taxon>
        <taxon>Embleya</taxon>
    </lineage>
</organism>
<keyword evidence="1" id="KW-0808">Transferase</keyword>
<comment type="caution">
    <text evidence="5">The sequence shown here is derived from an EMBL/GenBank/DDBJ whole genome shotgun (WGS) entry which is preliminary data.</text>
</comment>
<dbReference type="CDD" id="cd04301">
    <property type="entry name" value="NAT_SF"/>
    <property type="match status" value="1"/>
</dbReference>
<dbReference type="PANTHER" id="PTHR43420">
    <property type="entry name" value="ACETYLTRANSFERASE"/>
    <property type="match status" value="1"/>
</dbReference>
<dbReference type="PROSITE" id="PS51186">
    <property type="entry name" value="GNAT"/>
    <property type="match status" value="1"/>
</dbReference>
<evidence type="ECO:0000256" key="3">
    <source>
        <dbReference type="SAM" id="MobiDB-lite"/>
    </source>
</evidence>
<protein>
    <submittedName>
        <fullName evidence="5">Molybdopterin-guanine dinucleotide biosynthesis protein MobC</fullName>
    </submittedName>
</protein>
<feature type="domain" description="N-acetyltransferase" evidence="4">
    <location>
        <begin position="27"/>
        <end position="217"/>
    </location>
</feature>
<dbReference type="OrthoDB" id="5173601at2"/>
<reference evidence="5 6" key="1">
    <citation type="submission" date="2017-03" db="EMBL/GenBank/DDBJ databases">
        <title>Draft genome sequence of Streptomyces scabrisporus NF3, endophyte isolated from Amphipterygium adstringens.</title>
        <authorList>
            <person name="Vazquez M."/>
            <person name="Ceapa C.D."/>
            <person name="Rodriguez Luna D."/>
            <person name="Sanchez Esquivel S."/>
        </authorList>
    </citation>
    <scope>NUCLEOTIDE SEQUENCE [LARGE SCALE GENOMIC DNA]</scope>
    <source>
        <strain evidence="5 6">NF3</strain>
    </source>
</reference>
<sequence length="225" mass="23919">MDQEQAPHPHDSPQSPDPDRRRPGPPAIGRGLPEGTRRRAAELYWEAFGRKLGAGLGPAEAGIAFLAEHLHPDRAVVATRDGELVGLAGYAHGGRGLTGGTAGDVLRAYGGIRALPRLAVLALFERRPGHGELVMDGICVDAAQRGTGVGGLLLDEVAAVARELGCRRIRLDVIDVNPRARALYERHGFVTTSTQRTPFLRGLMGFGAVTTMVRRVEPARPGGHG</sequence>
<dbReference type="STRING" id="159449.B4N89_02035"/>
<evidence type="ECO:0000313" key="5">
    <source>
        <dbReference type="EMBL" id="OPC79883.1"/>
    </source>
</evidence>
<evidence type="ECO:0000256" key="1">
    <source>
        <dbReference type="ARBA" id="ARBA00022679"/>
    </source>
</evidence>
<accession>A0A1T3NSK2</accession>
<dbReference type="Pfam" id="PF00583">
    <property type="entry name" value="Acetyltransf_1"/>
    <property type="match status" value="1"/>
</dbReference>